<comment type="caution">
    <text evidence="3">The sequence shown here is derived from an EMBL/GenBank/DDBJ whole genome shotgun (WGS) entry which is preliminary data.</text>
</comment>
<dbReference type="InterPro" id="IPR036591">
    <property type="entry name" value="YggU-like_sf"/>
</dbReference>
<dbReference type="SUPFAM" id="SSF69786">
    <property type="entry name" value="YggU-like"/>
    <property type="match status" value="1"/>
</dbReference>
<dbReference type="GO" id="GO:0005737">
    <property type="term" value="C:cytoplasm"/>
    <property type="evidence" value="ECO:0007669"/>
    <property type="project" value="TreeGrafter"/>
</dbReference>
<dbReference type="Pfam" id="PF02594">
    <property type="entry name" value="DUF167"/>
    <property type="match status" value="1"/>
</dbReference>
<dbReference type="SMART" id="SM01152">
    <property type="entry name" value="DUF167"/>
    <property type="match status" value="1"/>
</dbReference>
<name>A0A4R6FJU9_9SPHN</name>
<keyword evidence="4" id="KW-1185">Reference proteome</keyword>
<evidence type="ECO:0000313" key="4">
    <source>
        <dbReference type="Proteomes" id="UP000295493"/>
    </source>
</evidence>
<dbReference type="PANTHER" id="PTHR13420">
    <property type="entry name" value="UPF0235 PROTEIN C15ORF40"/>
    <property type="match status" value="1"/>
</dbReference>
<evidence type="ECO:0000256" key="1">
    <source>
        <dbReference type="ARBA" id="ARBA00010364"/>
    </source>
</evidence>
<dbReference type="Gene3D" id="3.30.1200.10">
    <property type="entry name" value="YggU-like"/>
    <property type="match status" value="1"/>
</dbReference>
<dbReference type="HAMAP" id="MF_00634">
    <property type="entry name" value="UPF0235"/>
    <property type="match status" value="1"/>
</dbReference>
<evidence type="ECO:0000256" key="2">
    <source>
        <dbReference type="HAMAP-Rule" id="MF_00634"/>
    </source>
</evidence>
<dbReference type="Proteomes" id="UP000295493">
    <property type="component" value="Unassembled WGS sequence"/>
</dbReference>
<comment type="similarity">
    <text evidence="1 2">Belongs to the UPF0235 family.</text>
</comment>
<reference evidence="3 4" key="1">
    <citation type="submission" date="2019-03" db="EMBL/GenBank/DDBJ databases">
        <title>Genomic Encyclopedia of Type Strains, Phase IV (KMG-IV): sequencing the most valuable type-strain genomes for metagenomic binning, comparative biology and taxonomic classification.</title>
        <authorList>
            <person name="Goeker M."/>
        </authorList>
    </citation>
    <scope>NUCLEOTIDE SEQUENCE [LARGE SCALE GENOMIC DNA]</scope>
    <source>
        <strain evidence="3 4">DSM 25059</strain>
    </source>
</reference>
<organism evidence="3 4">
    <name type="scientific">Stakelama pacifica</name>
    <dbReference type="NCBI Taxonomy" id="517720"/>
    <lineage>
        <taxon>Bacteria</taxon>
        <taxon>Pseudomonadati</taxon>
        <taxon>Pseudomonadota</taxon>
        <taxon>Alphaproteobacteria</taxon>
        <taxon>Sphingomonadales</taxon>
        <taxon>Sphingomonadaceae</taxon>
        <taxon>Stakelama</taxon>
    </lineage>
</organism>
<dbReference type="PANTHER" id="PTHR13420:SF7">
    <property type="entry name" value="UPF0235 PROTEIN C15ORF40"/>
    <property type="match status" value="1"/>
</dbReference>
<gene>
    <name evidence="3" type="ORF">EV664_10782</name>
</gene>
<dbReference type="RefSeq" id="WP_308423524.1">
    <property type="nucleotide sequence ID" value="NZ_BMLU01000007.1"/>
</dbReference>
<accession>A0A4R6FJU9</accession>
<evidence type="ECO:0000313" key="3">
    <source>
        <dbReference type="EMBL" id="TDN81683.1"/>
    </source>
</evidence>
<dbReference type="AlphaFoldDB" id="A0A4R6FJU9"/>
<sequence>MIAPPPWQLRDSGISLSVRASPKASKDAILPGDGYFAVRLTAPPVDGAANKALVKLLAKTFGVAKRDVTIEAGDAARMKRIFVAGDPSALASIAASLYDPEA</sequence>
<dbReference type="NCBIfam" id="TIGR00251">
    <property type="entry name" value="DUF167 family protein"/>
    <property type="match status" value="1"/>
</dbReference>
<dbReference type="InterPro" id="IPR003746">
    <property type="entry name" value="DUF167"/>
</dbReference>
<protein>
    <recommendedName>
        <fullName evidence="2">UPF0235 protein EV664_10782</fullName>
    </recommendedName>
</protein>
<proteinExistence type="inferred from homology"/>
<dbReference type="EMBL" id="SNWD01000007">
    <property type="protein sequence ID" value="TDN81683.1"/>
    <property type="molecule type" value="Genomic_DNA"/>
</dbReference>